<dbReference type="GO" id="GO:0009451">
    <property type="term" value="P:RNA modification"/>
    <property type="evidence" value="ECO:0007669"/>
    <property type="project" value="InterPro"/>
</dbReference>
<proteinExistence type="predicted"/>
<dbReference type="AlphaFoldDB" id="A0AAP0IYA4"/>
<evidence type="ECO:0000313" key="2">
    <source>
        <dbReference type="Proteomes" id="UP001417504"/>
    </source>
</evidence>
<keyword evidence="2" id="KW-1185">Reference proteome</keyword>
<dbReference type="PANTHER" id="PTHR47926">
    <property type="entry name" value="PENTATRICOPEPTIDE REPEAT-CONTAINING PROTEIN"/>
    <property type="match status" value="1"/>
</dbReference>
<dbReference type="InterPro" id="IPR011990">
    <property type="entry name" value="TPR-like_helical_dom_sf"/>
</dbReference>
<organism evidence="1 2">
    <name type="scientific">Stephania japonica</name>
    <dbReference type="NCBI Taxonomy" id="461633"/>
    <lineage>
        <taxon>Eukaryota</taxon>
        <taxon>Viridiplantae</taxon>
        <taxon>Streptophyta</taxon>
        <taxon>Embryophyta</taxon>
        <taxon>Tracheophyta</taxon>
        <taxon>Spermatophyta</taxon>
        <taxon>Magnoliopsida</taxon>
        <taxon>Ranunculales</taxon>
        <taxon>Menispermaceae</taxon>
        <taxon>Menispermoideae</taxon>
        <taxon>Cissampelideae</taxon>
        <taxon>Stephania</taxon>
    </lineage>
</organism>
<dbReference type="EMBL" id="JBBNAE010000005">
    <property type="protein sequence ID" value="KAK9123002.1"/>
    <property type="molecule type" value="Genomic_DNA"/>
</dbReference>
<reference evidence="1 2" key="1">
    <citation type="submission" date="2024-01" db="EMBL/GenBank/DDBJ databases">
        <title>Genome assemblies of Stephania.</title>
        <authorList>
            <person name="Yang L."/>
        </authorList>
    </citation>
    <scope>NUCLEOTIDE SEQUENCE [LARGE SCALE GENOMIC DNA]</scope>
    <source>
        <strain evidence="1">QJT</strain>
        <tissue evidence="1">Leaf</tissue>
    </source>
</reference>
<name>A0AAP0IYA4_9MAGN</name>
<evidence type="ECO:0000313" key="1">
    <source>
        <dbReference type="EMBL" id="KAK9123002.1"/>
    </source>
</evidence>
<protein>
    <submittedName>
        <fullName evidence="1">Uncharacterized protein</fullName>
    </submittedName>
</protein>
<dbReference type="GO" id="GO:0003723">
    <property type="term" value="F:RNA binding"/>
    <property type="evidence" value="ECO:0007669"/>
    <property type="project" value="InterPro"/>
</dbReference>
<dbReference type="PANTHER" id="PTHR47926:SF453">
    <property type="entry name" value="PENTATRICOPEPTIDE REPEAT (PPR) SUPERFAMILY PROTEIN"/>
    <property type="match status" value="1"/>
</dbReference>
<dbReference type="Gene3D" id="1.25.40.10">
    <property type="entry name" value="Tetratricopeptide repeat domain"/>
    <property type="match status" value="1"/>
</dbReference>
<sequence length="91" mass="10864">MVSVYARDAVLMFQEMLREMWLLEMLEHRIEPQIQHYGCYIDLLGRPGRFDEAMEVIKGRRIEPDEAALIDAFRTLQFISWEKTQALREFA</sequence>
<accession>A0AAP0IYA4</accession>
<comment type="caution">
    <text evidence="1">The sequence shown here is derived from an EMBL/GenBank/DDBJ whole genome shotgun (WGS) entry which is preliminary data.</text>
</comment>
<dbReference type="InterPro" id="IPR046960">
    <property type="entry name" value="PPR_At4g14850-like_plant"/>
</dbReference>
<dbReference type="Proteomes" id="UP001417504">
    <property type="component" value="Unassembled WGS sequence"/>
</dbReference>
<gene>
    <name evidence="1" type="ORF">Sjap_012604</name>
</gene>